<evidence type="ECO:0000313" key="2">
    <source>
        <dbReference type="EMBL" id="KAK9823602.1"/>
    </source>
</evidence>
<name>A0AAW1QQ69_9CHLO</name>
<dbReference type="Proteomes" id="UP001489004">
    <property type="component" value="Unassembled WGS sequence"/>
</dbReference>
<feature type="region of interest" description="Disordered" evidence="1">
    <location>
        <begin position="1"/>
        <end position="43"/>
    </location>
</feature>
<keyword evidence="3" id="KW-1185">Reference proteome</keyword>
<reference evidence="2 3" key="1">
    <citation type="journal article" date="2024" name="Nat. Commun.">
        <title>Phylogenomics reveals the evolutionary origins of lichenization in chlorophyte algae.</title>
        <authorList>
            <person name="Puginier C."/>
            <person name="Libourel C."/>
            <person name="Otte J."/>
            <person name="Skaloud P."/>
            <person name="Haon M."/>
            <person name="Grisel S."/>
            <person name="Petersen M."/>
            <person name="Berrin J.G."/>
            <person name="Delaux P.M."/>
            <person name="Dal Grande F."/>
            <person name="Keller J."/>
        </authorList>
    </citation>
    <scope>NUCLEOTIDE SEQUENCE [LARGE SCALE GENOMIC DNA]</scope>
    <source>
        <strain evidence="2 3">SAG 2043</strain>
    </source>
</reference>
<feature type="region of interest" description="Disordered" evidence="1">
    <location>
        <begin position="68"/>
        <end position="90"/>
    </location>
</feature>
<evidence type="ECO:0000256" key="1">
    <source>
        <dbReference type="SAM" id="MobiDB-lite"/>
    </source>
</evidence>
<comment type="caution">
    <text evidence="2">The sequence shown here is derived from an EMBL/GenBank/DDBJ whole genome shotgun (WGS) entry which is preliminary data.</text>
</comment>
<gene>
    <name evidence="2" type="ORF">WJX72_004154</name>
</gene>
<organism evidence="2 3">
    <name type="scientific">[Myrmecia] bisecta</name>
    <dbReference type="NCBI Taxonomy" id="41462"/>
    <lineage>
        <taxon>Eukaryota</taxon>
        <taxon>Viridiplantae</taxon>
        <taxon>Chlorophyta</taxon>
        <taxon>core chlorophytes</taxon>
        <taxon>Trebouxiophyceae</taxon>
        <taxon>Trebouxiales</taxon>
        <taxon>Trebouxiaceae</taxon>
        <taxon>Myrmecia</taxon>
    </lineage>
</organism>
<dbReference type="EMBL" id="JALJOR010000002">
    <property type="protein sequence ID" value="KAK9823602.1"/>
    <property type="molecule type" value="Genomic_DNA"/>
</dbReference>
<accession>A0AAW1QQ69</accession>
<sequence>MRRWQAAARPGCCEGRVVRGEARQGRQHQQPASHPEPPSKPIKIMVPCNQPPPLSAARVFTPRWDLDRSQHQMRATTSTSALSCFPPATT</sequence>
<dbReference type="AlphaFoldDB" id="A0AAW1QQ69"/>
<evidence type="ECO:0000313" key="3">
    <source>
        <dbReference type="Proteomes" id="UP001489004"/>
    </source>
</evidence>
<feature type="compositionally biased region" description="Polar residues" evidence="1">
    <location>
        <begin position="72"/>
        <end position="90"/>
    </location>
</feature>
<proteinExistence type="predicted"/>
<protein>
    <submittedName>
        <fullName evidence="2">Uncharacterized protein</fullName>
    </submittedName>
</protein>